<dbReference type="AlphaFoldDB" id="A0A4Q6XIR1"/>
<dbReference type="GO" id="GO:0009279">
    <property type="term" value="C:cell outer membrane"/>
    <property type="evidence" value="ECO:0007669"/>
    <property type="project" value="UniProtKB-SubCell"/>
</dbReference>
<dbReference type="Gene3D" id="2.170.130.10">
    <property type="entry name" value="TonB-dependent receptor, plug domain"/>
    <property type="match status" value="1"/>
</dbReference>
<dbReference type="Pfam" id="PF07715">
    <property type="entry name" value="Plug"/>
    <property type="match status" value="1"/>
</dbReference>
<keyword evidence="5" id="KW-0732">Signal</keyword>
<dbReference type="SUPFAM" id="SSF56935">
    <property type="entry name" value="Porins"/>
    <property type="match status" value="1"/>
</dbReference>
<evidence type="ECO:0000256" key="2">
    <source>
        <dbReference type="ARBA" id="ARBA00023136"/>
    </source>
</evidence>
<accession>A0A4Q6XIR1</accession>
<evidence type="ECO:0000259" key="6">
    <source>
        <dbReference type="SMART" id="SM00965"/>
    </source>
</evidence>
<dbReference type="EMBL" id="SGIS01000082">
    <property type="protein sequence ID" value="RZF59145.1"/>
    <property type="molecule type" value="Genomic_DNA"/>
</dbReference>
<sequence length="359" mass="37219">MRRVAGSDWKRGAAVAAIALFARGMPASAQALVYRFDIPAQELGAALKTFARVSHQQLGFDIRSVRGKRAPALSGQFTPGVALARLLAGSGLVAQSGKSGVILIRPVSAPVVSGDTGSSDVAATTEPDVVVTGTHIRNGAIAAPVLRISNQQMREAGQRDLGEVIRDIPSNYTGGQNPGARFQAGTAANTNASGSSALNLRGLGPDATLTLLNGRRLPYDGSAQAIDVSAIPIDAVREIQIVPDGASALYGSDAVAGVANVVLRSDYEGIATTARIGTATDGGGFINAYDAVGGKHWGGGGALLALQFDHQNAVRSDQRDYTRYVVSPNTLLDAHKHFSALGTAHQDITDTLTFSIERL</sequence>
<evidence type="ECO:0000256" key="3">
    <source>
        <dbReference type="ARBA" id="ARBA00023237"/>
    </source>
</evidence>
<dbReference type="OrthoDB" id="7051241at2"/>
<evidence type="ECO:0000256" key="5">
    <source>
        <dbReference type="SAM" id="SignalP"/>
    </source>
</evidence>
<dbReference type="RefSeq" id="WP_130160453.1">
    <property type="nucleotide sequence ID" value="NZ_SGIS01000082.1"/>
</dbReference>
<keyword evidence="1 4" id="KW-0813">Transport</keyword>
<keyword evidence="3 4" id="KW-0998">Cell outer membrane</keyword>
<organism evidence="7 8">
    <name type="scientific">Sphingomonas populi</name>
    <dbReference type="NCBI Taxonomy" id="2484750"/>
    <lineage>
        <taxon>Bacteria</taxon>
        <taxon>Pseudomonadati</taxon>
        <taxon>Pseudomonadota</taxon>
        <taxon>Alphaproteobacteria</taxon>
        <taxon>Sphingomonadales</taxon>
        <taxon>Sphingomonadaceae</taxon>
        <taxon>Sphingomonas</taxon>
    </lineage>
</organism>
<dbReference type="PROSITE" id="PS52016">
    <property type="entry name" value="TONB_DEPENDENT_REC_3"/>
    <property type="match status" value="1"/>
</dbReference>
<dbReference type="PANTHER" id="PTHR47234:SF3">
    <property type="entry name" value="SECRETIN_TONB SHORT N-TERMINAL DOMAIN-CONTAINING PROTEIN"/>
    <property type="match status" value="1"/>
</dbReference>
<dbReference type="SMART" id="SM00965">
    <property type="entry name" value="STN"/>
    <property type="match status" value="1"/>
</dbReference>
<dbReference type="InterPro" id="IPR037066">
    <property type="entry name" value="Plug_dom_sf"/>
</dbReference>
<evidence type="ECO:0000256" key="1">
    <source>
        <dbReference type="ARBA" id="ARBA00022448"/>
    </source>
</evidence>
<keyword evidence="2 4" id="KW-0472">Membrane</keyword>
<proteinExistence type="inferred from homology"/>
<evidence type="ECO:0000256" key="4">
    <source>
        <dbReference type="PROSITE-ProRule" id="PRU01360"/>
    </source>
</evidence>
<evidence type="ECO:0000313" key="8">
    <source>
        <dbReference type="Proteomes" id="UP000292085"/>
    </source>
</evidence>
<dbReference type="Proteomes" id="UP000292085">
    <property type="component" value="Unassembled WGS sequence"/>
</dbReference>
<dbReference type="InterPro" id="IPR011662">
    <property type="entry name" value="Secretin/TonB_short_N"/>
</dbReference>
<gene>
    <name evidence="7" type="ORF">EWE75_23350</name>
</gene>
<feature type="domain" description="Secretin/TonB short N-terminal" evidence="6">
    <location>
        <begin position="56"/>
        <end position="107"/>
    </location>
</feature>
<keyword evidence="4" id="KW-0812">Transmembrane</keyword>
<keyword evidence="8" id="KW-1185">Reference proteome</keyword>
<comment type="similarity">
    <text evidence="4">Belongs to the TonB-dependent receptor family.</text>
</comment>
<evidence type="ECO:0000313" key="7">
    <source>
        <dbReference type="EMBL" id="RZF59145.1"/>
    </source>
</evidence>
<comment type="subcellular location">
    <subcellularLocation>
        <location evidence="4">Cell outer membrane</location>
        <topology evidence="4">Multi-pass membrane protein</topology>
    </subcellularLocation>
</comment>
<name>A0A4Q6XIR1_9SPHN</name>
<protein>
    <recommendedName>
        <fullName evidence="6">Secretin/TonB short N-terminal domain-containing protein</fullName>
    </recommendedName>
</protein>
<dbReference type="InterPro" id="IPR039426">
    <property type="entry name" value="TonB-dep_rcpt-like"/>
</dbReference>
<dbReference type="PANTHER" id="PTHR47234">
    <property type="match status" value="1"/>
</dbReference>
<reference evidence="7 8" key="1">
    <citation type="submission" date="2019-02" db="EMBL/GenBank/DDBJ databases">
        <authorList>
            <person name="Li Y."/>
        </authorList>
    </citation>
    <scope>NUCLEOTIDE SEQUENCE [LARGE SCALE GENOMIC DNA]</scope>
    <source>
        <strain evidence="7 8">3-7</strain>
    </source>
</reference>
<dbReference type="Pfam" id="PF07660">
    <property type="entry name" value="STN"/>
    <property type="match status" value="1"/>
</dbReference>
<dbReference type="InterPro" id="IPR012910">
    <property type="entry name" value="Plug_dom"/>
</dbReference>
<dbReference type="Gene3D" id="3.55.50.30">
    <property type="match status" value="1"/>
</dbReference>
<feature type="signal peptide" evidence="5">
    <location>
        <begin position="1"/>
        <end position="31"/>
    </location>
</feature>
<feature type="chain" id="PRO_5020396480" description="Secretin/TonB short N-terminal domain-containing protein" evidence="5">
    <location>
        <begin position="32"/>
        <end position="359"/>
    </location>
</feature>
<comment type="caution">
    <text evidence="7">The sequence shown here is derived from an EMBL/GenBank/DDBJ whole genome shotgun (WGS) entry which is preliminary data.</text>
</comment>
<keyword evidence="4" id="KW-1134">Transmembrane beta strand</keyword>